<dbReference type="EMBL" id="JEMX01000109">
    <property type="protein sequence ID" value="EXI77254.1"/>
    <property type="molecule type" value="Genomic_DNA"/>
</dbReference>
<proteinExistence type="predicted"/>
<dbReference type="Gene3D" id="1.20.1440.90">
    <property type="entry name" value="Phosphoenolpyruvate/pyruvate domain"/>
    <property type="match status" value="1"/>
</dbReference>
<dbReference type="SUPFAM" id="SSF51621">
    <property type="entry name" value="Phosphoenolpyruvate/pyruvate domain"/>
    <property type="match status" value="1"/>
</dbReference>
<dbReference type="InterPro" id="IPR018129">
    <property type="entry name" value="PEP_COase_Lys_AS"/>
</dbReference>
<dbReference type="PANTHER" id="PTHR30523">
    <property type="entry name" value="PHOSPHOENOLPYRUVATE CARBOXYLASE"/>
    <property type="match status" value="1"/>
</dbReference>
<dbReference type="GO" id="GO:0005829">
    <property type="term" value="C:cytosol"/>
    <property type="evidence" value="ECO:0007669"/>
    <property type="project" value="TreeGrafter"/>
</dbReference>
<dbReference type="InterPro" id="IPR015813">
    <property type="entry name" value="Pyrv/PenolPyrv_kinase-like_dom"/>
</dbReference>
<dbReference type="Pfam" id="PF00311">
    <property type="entry name" value="PEPcase"/>
    <property type="match status" value="1"/>
</dbReference>
<dbReference type="PATRIC" id="fig|1454003.3.peg.4006"/>
<dbReference type="GO" id="GO:0008964">
    <property type="term" value="F:phosphoenolpyruvate carboxylase activity"/>
    <property type="evidence" value="ECO:0007669"/>
    <property type="project" value="InterPro"/>
</dbReference>
<evidence type="ECO:0000256" key="3">
    <source>
        <dbReference type="PROSITE-ProRule" id="PRU10111"/>
    </source>
</evidence>
<gene>
    <name evidence="5" type="primary">ppc_2</name>
    <name evidence="5" type="ORF">AW10_03947</name>
</gene>
<sequence>MPANFLREANFEKIHEDLAFVIACFQEVLEELGEKALAKQLPWCVATPPLDDHPSPHRTAQAYSMAFQLLNMVEENAAVQMRRAVEAEGTPDGVPGSWRQNLHQLKERGLTDQQIANHLAGIRVEAVLTAHPTEAKRATVLEHHRRLYLLLVKRENQIWTPSEREEIREALKVELERLWRTGEIYLEKPDVASERRNIIHYLHQVLPFALPELDRRLRYTWKALGFDQTLIETPFQMPRLAFGNWVGGDRDGHPLVTATVTQETLEDLRQTALGLLKQQLIDLAARLSLSEHLQTAPHALLDRLAEMADSLGTRGHQAVRRNPEEPWRQIVNLIVAKLPLREAEATLENNSYQSAAELMADLLLLRQDLLAVKARRMVQMDLDPIIRILQTFGFHLAALDIRQNSHFHELAVAQLLAAAGMPQADFPSWKPAQQLAFLNQELLSPRPFTRPDMKTGPEAEAVLRCYRVVVNHIQKNGQDGLGALIVSMTHSLSDLLVVYLLAREVGLARETEDGLLCLLPVVPLFETIDDLQQAPKILEAFLIHPLTQRSLAYQQEQSGLAQPVQQVMVGYSDSNKDGGIFASLWNLYRAQEALTAVGQRHGVRIRFFHGRGGTISRGAGPTHRFLNAMPYASLNGDLRMTEQGETISQKYANRLNAAYNLELLTASVTGATLRHRHTKKPSHPLEPAMDQLALRSRQAYETLLKTEGFVAFFREATPIDAIEATRIGSRPARRTGQQTIADLRAIPWVFSWGQARFYLSGWYGVGTALAQLLDEDPSTFASVRAQNFTWAPLHYIISNAATSIATADLDTMRSYAALVGDASVRTRVMDLVEAEYQRTRQMLEKIYDGPLSERRPDIHQLLVLRQEGLHILHQQQIELLRHWRSSSDAERQTLLPQLLLTVNAIASGLRTTG</sequence>
<feature type="active site" evidence="3">
    <location>
        <position position="131"/>
    </location>
</feature>
<organism evidence="5 6">
    <name type="scientific">Candidatus Accumulibacter appositus</name>
    <dbReference type="NCBI Taxonomy" id="1454003"/>
    <lineage>
        <taxon>Bacteria</taxon>
        <taxon>Pseudomonadati</taxon>
        <taxon>Pseudomonadota</taxon>
        <taxon>Betaproteobacteria</taxon>
        <taxon>Candidatus Accumulibacter</taxon>
    </lineage>
</organism>
<evidence type="ECO:0000313" key="5">
    <source>
        <dbReference type="EMBL" id="EXI77254.1"/>
    </source>
</evidence>
<evidence type="ECO:0000256" key="4">
    <source>
        <dbReference type="PROSITE-ProRule" id="PRU10112"/>
    </source>
</evidence>
<reference evidence="5 6" key="1">
    <citation type="submission" date="2014-02" db="EMBL/GenBank/DDBJ databases">
        <title>Expanding our view of genomic diversity in Candidatus Accumulibacter clades.</title>
        <authorList>
            <person name="Skennerton C.T."/>
            <person name="Barr J.J."/>
            <person name="Slater F.R."/>
            <person name="Bond P.L."/>
            <person name="Tyson G.W."/>
        </authorList>
    </citation>
    <scope>NUCLEOTIDE SEQUENCE [LARGE SCALE GENOMIC DNA]</scope>
    <source>
        <strain evidence="6">BA-92</strain>
    </source>
</reference>
<dbReference type="Proteomes" id="UP000021816">
    <property type="component" value="Unassembled WGS sequence"/>
</dbReference>
<evidence type="ECO:0000256" key="1">
    <source>
        <dbReference type="ARBA" id="ARBA00003670"/>
    </source>
</evidence>
<dbReference type="AlphaFoldDB" id="A0A011QEP9"/>
<keyword evidence="5" id="KW-0670">Pyruvate</keyword>
<dbReference type="InterPro" id="IPR033129">
    <property type="entry name" value="PEPCASE_His_AS"/>
</dbReference>
<protein>
    <recommendedName>
        <fullName evidence="2">Phosphoenolpyruvate carboxylase</fullName>
    </recommendedName>
</protein>
<feature type="active site" evidence="4">
    <location>
        <position position="576"/>
    </location>
</feature>
<comment type="function">
    <text evidence="1">Forms oxaloacetate, a four-carbon dicarboxylic acid source for the tricarboxylic acid cycle.</text>
</comment>
<dbReference type="PRINTS" id="PR00150">
    <property type="entry name" value="PEPCARBXLASE"/>
</dbReference>
<dbReference type="GO" id="GO:0006099">
    <property type="term" value="P:tricarboxylic acid cycle"/>
    <property type="evidence" value="ECO:0007669"/>
    <property type="project" value="InterPro"/>
</dbReference>
<comment type="caution">
    <text evidence="5">The sequence shown here is derived from an EMBL/GenBank/DDBJ whole genome shotgun (WGS) entry which is preliminary data.</text>
</comment>
<dbReference type="GO" id="GO:0015977">
    <property type="term" value="P:carbon fixation"/>
    <property type="evidence" value="ECO:0007669"/>
    <property type="project" value="InterPro"/>
</dbReference>
<dbReference type="PROSITE" id="PS00393">
    <property type="entry name" value="PEPCASE_2"/>
    <property type="match status" value="1"/>
</dbReference>
<accession>A0A011QEP9</accession>
<name>A0A011QEP9_9PROT</name>
<evidence type="ECO:0000256" key="2">
    <source>
        <dbReference type="ARBA" id="ARBA00022419"/>
    </source>
</evidence>
<dbReference type="PROSITE" id="PS00781">
    <property type="entry name" value="PEPCASE_1"/>
    <property type="match status" value="1"/>
</dbReference>
<keyword evidence="5" id="KW-0456">Lyase</keyword>
<evidence type="ECO:0000313" key="6">
    <source>
        <dbReference type="Proteomes" id="UP000021816"/>
    </source>
</evidence>
<dbReference type="STRING" id="1454003.AW10_03947"/>
<dbReference type="InterPro" id="IPR021135">
    <property type="entry name" value="PEP_COase"/>
</dbReference>
<dbReference type="PANTHER" id="PTHR30523:SF32">
    <property type="entry name" value="PHOSPHOENOLPYRUVATE CARBOXYLASE"/>
    <property type="match status" value="1"/>
</dbReference>